<dbReference type="OrthoDB" id="504708at2759"/>
<accession>A0A163A868</accession>
<evidence type="ECO:0000259" key="1">
    <source>
        <dbReference type="Pfam" id="PF09347"/>
    </source>
</evidence>
<reference evidence="2 3" key="1">
    <citation type="journal article" date="2016" name="Sci. Rep.">
        <title>Draft genome sequencing and secretome analysis of fungal phytopathogen Ascochyta rabiei provides insight into the necrotrophic effector repertoire.</title>
        <authorList>
            <person name="Verma S."/>
            <person name="Gazara R.K."/>
            <person name="Nizam S."/>
            <person name="Parween S."/>
            <person name="Chattopadhyay D."/>
            <person name="Verma P.K."/>
        </authorList>
    </citation>
    <scope>NUCLEOTIDE SEQUENCE [LARGE SCALE GENOMIC DNA]</scope>
    <source>
        <strain evidence="2 3">ArDII</strain>
    </source>
</reference>
<keyword evidence="3" id="KW-1185">Reference proteome</keyword>
<protein>
    <recommendedName>
        <fullName evidence="1">DUF1989 domain-containing protein</fullName>
    </recommendedName>
</protein>
<sequence>MTVASTQIIPARRGVATVVRAGQKIRITNTHGNQVVDTWAFALPSTSIGTTSSRLEAPLYPAAFSSSSSQYSSAANRAAAAPEYMSMSHCRAKLLKLIPGAGDVLVSQKRAPLLKMVEDTSPGVHDTLIAACDRWRYSELGVEAYHGSCTDNCWDALAALAADMAESEEGEVLQGLQTRMGGRVPDPFNLFMNIPVTHEGAGAKRGISFEGPVTKPGDYVVFEALRDVVVVMSACPQDVLDINGKKPVDAHFDIY</sequence>
<dbReference type="Pfam" id="PF09347">
    <property type="entry name" value="DUF1989"/>
    <property type="match status" value="2"/>
</dbReference>
<dbReference type="PANTHER" id="PTHR31527:SF0">
    <property type="entry name" value="RE64534P"/>
    <property type="match status" value="1"/>
</dbReference>
<comment type="caution">
    <text evidence="2">The sequence shown here is derived from an EMBL/GenBank/DDBJ whole genome shotgun (WGS) entry which is preliminary data.</text>
</comment>
<dbReference type="PANTHER" id="PTHR31527">
    <property type="entry name" value="RE64534P"/>
    <property type="match status" value="1"/>
</dbReference>
<evidence type="ECO:0000313" key="2">
    <source>
        <dbReference type="EMBL" id="KZM21042.1"/>
    </source>
</evidence>
<feature type="domain" description="DUF1989" evidence="1">
    <location>
        <begin position="8"/>
        <end position="43"/>
    </location>
</feature>
<dbReference type="EMBL" id="JYNV01000258">
    <property type="protein sequence ID" value="KZM21042.1"/>
    <property type="molecule type" value="Genomic_DNA"/>
</dbReference>
<dbReference type="AlphaFoldDB" id="A0A163A868"/>
<dbReference type="InterPro" id="IPR018959">
    <property type="entry name" value="DUF1989"/>
</dbReference>
<dbReference type="Proteomes" id="UP000076837">
    <property type="component" value="Unassembled WGS sequence"/>
</dbReference>
<organism evidence="2 3">
    <name type="scientific">Didymella rabiei</name>
    <name type="common">Chickpea ascochyta blight fungus</name>
    <name type="synonym">Mycosphaerella rabiei</name>
    <dbReference type="NCBI Taxonomy" id="5454"/>
    <lineage>
        <taxon>Eukaryota</taxon>
        <taxon>Fungi</taxon>
        <taxon>Dikarya</taxon>
        <taxon>Ascomycota</taxon>
        <taxon>Pezizomycotina</taxon>
        <taxon>Dothideomycetes</taxon>
        <taxon>Pleosporomycetidae</taxon>
        <taxon>Pleosporales</taxon>
        <taxon>Pleosporineae</taxon>
        <taxon>Didymellaceae</taxon>
        <taxon>Ascochyta</taxon>
    </lineage>
</organism>
<gene>
    <name evidence="2" type="ORF">ST47_g7789</name>
</gene>
<feature type="domain" description="DUF1989" evidence="1">
    <location>
        <begin position="77"/>
        <end position="229"/>
    </location>
</feature>
<name>A0A163A868_DIDRA</name>
<proteinExistence type="predicted"/>
<dbReference type="PIRSF" id="PIRSF006487">
    <property type="entry name" value="GcvT"/>
    <property type="match status" value="1"/>
</dbReference>
<evidence type="ECO:0000313" key="3">
    <source>
        <dbReference type="Proteomes" id="UP000076837"/>
    </source>
</evidence>